<organism evidence="4 5">
    <name type="scientific">Xylanimonas allomyrinae</name>
    <dbReference type="NCBI Taxonomy" id="2509459"/>
    <lineage>
        <taxon>Bacteria</taxon>
        <taxon>Bacillati</taxon>
        <taxon>Actinomycetota</taxon>
        <taxon>Actinomycetes</taxon>
        <taxon>Micrococcales</taxon>
        <taxon>Promicromonosporaceae</taxon>
        <taxon>Xylanimonas</taxon>
    </lineage>
</organism>
<dbReference type="EMBL" id="CP035495">
    <property type="protein sequence ID" value="QAY63200.1"/>
    <property type="molecule type" value="Genomic_DNA"/>
</dbReference>
<sequence length="143" mass="14698">MSPTRPSSSSNPRHARHPRQTWRSERGSSTIEMAIVFPAVLALMFLGIQSALYFHARTVALTAATEGVKAAAAEHGQAADGTATALAFVADAGGDDVLPDAAATATTSATTATVQVTGHSMSVIPGWTPDITATATAPREALR</sequence>
<evidence type="ECO:0000259" key="3">
    <source>
        <dbReference type="Pfam" id="PF07811"/>
    </source>
</evidence>
<dbReference type="OrthoDB" id="4227347at2"/>
<dbReference type="InterPro" id="IPR012495">
    <property type="entry name" value="TadE-like_dom"/>
</dbReference>
<evidence type="ECO:0000256" key="2">
    <source>
        <dbReference type="SAM" id="Phobius"/>
    </source>
</evidence>
<protein>
    <submittedName>
        <fullName evidence="4">Pilus assembly protein</fullName>
    </submittedName>
</protein>
<feature type="transmembrane region" description="Helical" evidence="2">
    <location>
        <begin position="33"/>
        <end position="54"/>
    </location>
</feature>
<accession>A0A4P6EKH9</accession>
<reference evidence="4 5" key="1">
    <citation type="submission" date="2019-01" db="EMBL/GenBank/DDBJ databases">
        <title>Genome sequencing of strain 2JSPR-7.</title>
        <authorList>
            <person name="Heo J."/>
            <person name="Kim S.-J."/>
            <person name="Kim J.-S."/>
            <person name="Hong S.-B."/>
            <person name="Kwon S.-W."/>
        </authorList>
    </citation>
    <scope>NUCLEOTIDE SEQUENCE [LARGE SCALE GENOMIC DNA]</scope>
    <source>
        <strain evidence="4 5">2JSPR-7</strain>
    </source>
</reference>
<name>A0A4P6EKH9_9MICO</name>
<dbReference type="Pfam" id="PF07811">
    <property type="entry name" value="TadE"/>
    <property type="match status" value="1"/>
</dbReference>
<feature type="region of interest" description="Disordered" evidence="1">
    <location>
        <begin position="1"/>
        <end position="26"/>
    </location>
</feature>
<keyword evidence="2" id="KW-1133">Transmembrane helix</keyword>
<feature type="domain" description="TadE-like" evidence="3">
    <location>
        <begin position="27"/>
        <end position="68"/>
    </location>
</feature>
<evidence type="ECO:0000313" key="5">
    <source>
        <dbReference type="Proteomes" id="UP000291758"/>
    </source>
</evidence>
<dbReference type="Proteomes" id="UP000291758">
    <property type="component" value="Chromosome"/>
</dbReference>
<evidence type="ECO:0000256" key="1">
    <source>
        <dbReference type="SAM" id="MobiDB-lite"/>
    </source>
</evidence>
<keyword evidence="2" id="KW-0472">Membrane</keyword>
<dbReference type="KEGG" id="xyl:ET495_08055"/>
<keyword evidence="5" id="KW-1185">Reference proteome</keyword>
<evidence type="ECO:0000313" key="4">
    <source>
        <dbReference type="EMBL" id="QAY63200.1"/>
    </source>
</evidence>
<proteinExistence type="predicted"/>
<dbReference type="AlphaFoldDB" id="A0A4P6EKH9"/>
<feature type="compositionally biased region" description="Low complexity" evidence="1">
    <location>
        <begin position="1"/>
        <end position="12"/>
    </location>
</feature>
<keyword evidence="2" id="KW-0812">Transmembrane</keyword>
<gene>
    <name evidence="4" type="ORF">ET495_08055</name>
</gene>